<evidence type="ECO:0000313" key="2">
    <source>
        <dbReference type="EMBL" id="QVY61083.1"/>
    </source>
</evidence>
<reference evidence="2 3" key="1">
    <citation type="submission" date="2021-03" db="EMBL/GenBank/DDBJ databases">
        <title>The first data on the complete genome of the tetrodotoxin-producing bacterium.</title>
        <authorList>
            <person name="Melnikova D.I."/>
            <person name="Nijland R."/>
            <person name="Magarlamov T.Y."/>
        </authorList>
    </citation>
    <scope>NUCLEOTIDE SEQUENCE [LARGE SCALE GENOMIC DNA]</scope>
    <source>
        <strain evidence="2 3">1839</strain>
    </source>
</reference>
<name>A0ABX8F9I8_9BACI</name>
<gene>
    <name evidence="2" type="ORF">J1899_19285</name>
</gene>
<evidence type="ECO:0000313" key="3">
    <source>
        <dbReference type="Proteomes" id="UP000679247"/>
    </source>
</evidence>
<protein>
    <submittedName>
        <fullName evidence="2">Uncharacterized protein</fullName>
    </submittedName>
</protein>
<keyword evidence="1" id="KW-1133">Transmembrane helix</keyword>
<organism evidence="2 3">
    <name type="scientific">Cytobacillus gottheilii</name>
    <dbReference type="NCBI Taxonomy" id="859144"/>
    <lineage>
        <taxon>Bacteria</taxon>
        <taxon>Bacillati</taxon>
        <taxon>Bacillota</taxon>
        <taxon>Bacilli</taxon>
        <taxon>Bacillales</taxon>
        <taxon>Bacillaceae</taxon>
        <taxon>Cytobacillus</taxon>
    </lineage>
</organism>
<proteinExistence type="predicted"/>
<evidence type="ECO:0000256" key="1">
    <source>
        <dbReference type="SAM" id="Phobius"/>
    </source>
</evidence>
<dbReference type="Proteomes" id="UP000679247">
    <property type="component" value="Chromosome"/>
</dbReference>
<accession>A0ABX8F9I8</accession>
<keyword evidence="3" id="KW-1185">Reference proteome</keyword>
<keyword evidence="1" id="KW-0812">Transmembrane</keyword>
<sequence length="45" mass="5286">MLFSSSLQRQLSIIFGIIMVFLVIILRFLIGQRSIQEVQRKLVIH</sequence>
<keyword evidence="1" id="KW-0472">Membrane</keyword>
<feature type="transmembrane region" description="Helical" evidence="1">
    <location>
        <begin position="12"/>
        <end position="30"/>
    </location>
</feature>
<dbReference type="EMBL" id="CP071709">
    <property type="protein sequence ID" value="QVY61083.1"/>
    <property type="molecule type" value="Genomic_DNA"/>
</dbReference>
<dbReference type="RefSeq" id="WP_214476024.1">
    <property type="nucleotide sequence ID" value="NZ_CP071709.1"/>
</dbReference>